<dbReference type="InterPro" id="IPR036412">
    <property type="entry name" value="HAD-like_sf"/>
</dbReference>
<dbReference type="KEGG" id="trs:Terro_0121"/>
<accession>I3ZB54</accession>
<dbReference type="SFLD" id="SFLDS00003">
    <property type="entry name" value="Haloacid_Dehalogenase"/>
    <property type="match status" value="1"/>
</dbReference>
<proteinExistence type="predicted"/>
<reference evidence="1 2" key="1">
    <citation type="submission" date="2012-06" db="EMBL/GenBank/DDBJ databases">
        <title>Complete genome of Terriglobus roseus DSM 18391.</title>
        <authorList>
            <consortium name="US DOE Joint Genome Institute (JGI-PGF)"/>
            <person name="Lucas S."/>
            <person name="Copeland A."/>
            <person name="Lapidus A."/>
            <person name="Glavina del Rio T."/>
            <person name="Dalin E."/>
            <person name="Tice H."/>
            <person name="Bruce D."/>
            <person name="Goodwin L."/>
            <person name="Pitluck S."/>
            <person name="Peters L."/>
            <person name="Mikhailova N."/>
            <person name="Munk A.C.C."/>
            <person name="Kyrpides N."/>
            <person name="Mavromatis K."/>
            <person name="Ivanova N."/>
            <person name="Brettin T."/>
            <person name="Detter J.C."/>
            <person name="Han C."/>
            <person name="Larimer F."/>
            <person name="Land M."/>
            <person name="Hauser L."/>
            <person name="Markowitz V."/>
            <person name="Cheng J.-F."/>
            <person name="Hugenholtz P."/>
            <person name="Woyke T."/>
            <person name="Wu D."/>
            <person name="Brambilla E."/>
            <person name="Klenk H.-P."/>
            <person name="Eisen J.A."/>
        </authorList>
    </citation>
    <scope>NUCLEOTIDE SEQUENCE [LARGE SCALE GENOMIC DNA]</scope>
    <source>
        <strain evidence="2">DSM 18391 / NRRL B-41598 / KBS 63</strain>
    </source>
</reference>
<dbReference type="OrthoDB" id="9797743at2"/>
<dbReference type="EMBL" id="CP003379">
    <property type="protein sequence ID" value="AFL86472.1"/>
    <property type="molecule type" value="Genomic_DNA"/>
</dbReference>
<evidence type="ECO:0000313" key="1">
    <source>
        <dbReference type="EMBL" id="AFL86472.1"/>
    </source>
</evidence>
<dbReference type="CDD" id="cd07505">
    <property type="entry name" value="HAD_BPGM-like"/>
    <property type="match status" value="1"/>
</dbReference>
<dbReference type="RefSeq" id="WP_014784041.1">
    <property type="nucleotide sequence ID" value="NC_018014.1"/>
</dbReference>
<dbReference type="NCBIfam" id="TIGR01509">
    <property type="entry name" value="HAD-SF-IA-v3"/>
    <property type="match status" value="1"/>
</dbReference>
<dbReference type="InterPro" id="IPR006439">
    <property type="entry name" value="HAD-SF_hydro_IA"/>
</dbReference>
<dbReference type="STRING" id="926566.Terro_0121"/>
<dbReference type="PRINTS" id="PR00413">
    <property type="entry name" value="HADHALOGNASE"/>
</dbReference>
<dbReference type="AlphaFoldDB" id="I3ZB54"/>
<dbReference type="InterPro" id="IPR023198">
    <property type="entry name" value="PGP-like_dom2"/>
</dbReference>
<evidence type="ECO:0000313" key="2">
    <source>
        <dbReference type="Proteomes" id="UP000006056"/>
    </source>
</evidence>
<dbReference type="Gene3D" id="1.10.150.240">
    <property type="entry name" value="Putative phosphatase, domain 2"/>
    <property type="match status" value="1"/>
</dbReference>
<sequence>MDLPVLPDDFRGLIFDCDGTLVETLRAHVQALGDALAPYGVRPTMEWARSKYGQSPATVLLAVDNEVGRIPVPHSEVLRAWAMNYGRNLHLLEQIAPVCDVARHWRGRVPMAVASNGHRSSVLATLEAVGLTPLFDAVATIEDVNEGKPAPDLFLAAARKIGVSPEDCVVFEDSEEGLEAAARAGMRAVRVPAYGAVASTQLERPA</sequence>
<dbReference type="GO" id="GO:0050308">
    <property type="term" value="F:sugar-phosphatase activity"/>
    <property type="evidence" value="ECO:0007669"/>
    <property type="project" value="TreeGrafter"/>
</dbReference>
<keyword evidence="2" id="KW-1185">Reference proteome</keyword>
<dbReference type="SFLD" id="SFLDG01129">
    <property type="entry name" value="C1.5:_HAD__Beta-PGM__Phosphata"/>
    <property type="match status" value="1"/>
</dbReference>
<dbReference type="HOGENOM" id="CLU_045011_13_3_0"/>
<dbReference type="PANTHER" id="PTHR43481">
    <property type="entry name" value="FRUCTOSE-1-PHOSPHATE PHOSPHATASE"/>
    <property type="match status" value="1"/>
</dbReference>
<dbReference type="InterPro" id="IPR023214">
    <property type="entry name" value="HAD_sf"/>
</dbReference>
<dbReference type="Gene3D" id="3.40.50.1000">
    <property type="entry name" value="HAD superfamily/HAD-like"/>
    <property type="match status" value="1"/>
</dbReference>
<protein>
    <submittedName>
        <fullName evidence="1">Haloacid dehalogenase superfamily protein, subfamily IA, variant 3 with third motif having DD or ED</fullName>
    </submittedName>
</protein>
<dbReference type="Pfam" id="PF00702">
    <property type="entry name" value="Hydrolase"/>
    <property type="match status" value="1"/>
</dbReference>
<dbReference type="PANTHER" id="PTHR43481:SF4">
    <property type="entry name" value="GLYCEROL-1-PHOSPHATE PHOSPHOHYDROLASE 1-RELATED"/>
    <property type="match status" value="1"/>
</dbReference>
<gene>
    <name evidence="1" type="ordered locus">Terro_0121</name>
</gene>
<dbReference type="SUPFAM" id="SSF56784">
    <property type="entry name" value="HAD-like"/>
    <property type="match status" value="1"/>
</dbReference>
<organism evidence="1 2">
    <name type="scientific">Terriglobus roseus (strain DSM 18391 / NRRL B-41598 / KBS 63)</name>
    <dbReference type="NCBI Taxonomy" id="926566"/>
    <lineage>
        <taxon>Bacteria</taxon>
        <taxon>Pseudomonadati</taxon>
        <taxon>Acidobacteriota</taxon>
        <taxon>Terriglobia</taxon>
        <taxon>Terriglobales</taxon>
        <taxon>Acidobacteriaceae</taxon>
        <taxon>Terriglobus</taxon>
    </lineage>
</organism>
<dbReference type="eggNOG" id="COG0637">
    <property type="taxonomic scope" value="Bacteria"/>
</dbReference>
<dbReference type="InterPro" id="IPR051806">
    <property type="entry name" value="HAD-like_SPP"/>
</dbReference>
<dbReference type="Proteomes" id="UP000006056">
    <property type="component" value="Chromosome"/>
</dbReference>
<name>I3ZB54_TERRK</name>